<keyword evidence="3" id="KW-1185">Reference proteome</keyword>
<dbReference type="AlphaFoldDB" id="A0A4D4L625"/>
<feature type="region of interest" description="Disordered" evidence="1">
    <location>
        <begin position="33"/>
        <end position="90"/>
    </location>
</feature>
<feature type="region of interest" description="Disordered" evidence="1">
    <location>
        <begin position="212"/>
        <end position="240"/>
    </location>
</feature>
<feature type="compositionally biased region" description="Pro residues" evidence="1">
    <location>
        <begin position="231"/>
        <end position="240"/>
    </location>
</feature>
<protein>
    <submittedName>
        <fullName evidence="2">Uncharacterized protein</fullName>
    </submittedName>
</protein>
<feature type="compositionally biased region" description="Low complexity" evidence="1">
    <location>
        <begin position="217"/>
        <end position="230"/>
    </location>
</feature>
<sequence>MIERLCALLEDAGVELSEVELRDVLWFAATTAPARGEGDGGEPAPSRRSAAPASGAADGEDEAKDAQRQPTGALTPGEPEPGPLVPAGLYAPGAARPAAARPARAVGVRGVRALPGTRGLSRALRPLRRSVPSRTSFRVDETATAEWIAETGLPDVVLRPRPERWLSVALIVDDGPSMVLWQQLAAEVRGLLERQGAFRSVRTYGLDSAHEDRPVLRARPYAPGARAAPPASSPTPPAAP</sequence>
<dbReference type="Proteomes" id="UP000301309">
    <property type="component" value="Unassembled WGS sequence"/>
</dbReference>
<reference evidence="2 3" key="1">
    <citation type="journal article" date="2020" name="Int. J. Syst. Evol. Microbiol.">
        <title>Reclassification of Streptomyces castelarensis and Streptomyces sporoclivatus as later heterotypic synonyms of Streptomyces antimycoticus.</title>
        <authorList>
            <person name="Komaki H."/>
            <person name="Tamura T."/>
        </authorList>
    </citation>
    <scope>NUCLEOTIDE SEQUENCE [LARGE SCALE GENOMIC DNA]</scope>
    <source>
        <strain evidence="2 3">NBRC 13459</strain>
    </source>
</reference>
<comment type="caution">
    <text evidence="2">The sequence shown here is derived from an EMBL/GenBank/DDBJ whole genome shotgun (WGS) entry which is preliminary data.</text>
</comment>
<gene>
    <name evidence="2" type="ORF">SVIO_041020</name>
</gene>
<feature type="compositionally biased region" description="Low complexity" evidence="1">
    <location>
        <begin position="42"/>
        <end position="57"/>
    </location>
</feature>
<evidence type="ECO:0000313" key="2">
    <source>
        <dbReference type="EMBL" id="GDY53479.1"/>
    </source>
</evidence>
<evidence type="ECO:0000313" key="3">
    <source>
        <dbReference type="Proteomes" id="UP000301309"/>
    </source>
</evidence>
<name>A0A4D4L625_STRVO</name>
<organism evidence="2 3">
    <name type="scientific">Streptomyces violaceusniger</name>
    <dbReference type="NCBI Taxonomy" id="68280"/>
    <lineage>
        <taxon>Bacteria</taxon>
        <taxon>Bacillati</taxon>
        <taxon>Actinomycetota</taxon>
        <taxon>Actinomycetes</taxon>
        <taxon>Kitasatosporales</taxon>
        <taxon>Streptomycetaceae</taxon>
        <taxon>Streptomyces</taxon>
        <taxon>Streptomyces violaceusniger group</taxon>
    </lineage>
</organism>
<evidence type="ECO:0000256" key="1">
    <source>
        <dbReference type="SAM" id="MobiDB-lite"/>
    </source>
</evidence>
<dbReference type="EMBL" id="BJHW01000001">
    <property type="protein sequence ID" value="GDY53479.1"/>
    <property type="molecule type" value="Genomic_DNA"/>
</dbReference>
<proteinExistence type="predicted"/>
<accession>A0A4D4L625</accession>
<dbReference type="OrthoDB" id="3483427at2"/>